<name>A0A1S7LH88_MAGMO</name>
<protein>
    <submittedName>
        <fullName evidence="2">Uncharacterized protein</fullName>
    </submittedName>
</protein>
<reference evidence="2" key="1">
    <citation type="submission" date="2015-04" db="EMBL/GenBank/DDBJ databases">
        <authorList>
            <person name="Syromyatnikov M.Y."/>
            <person name="Popov V.N."/>
        </authorList>
    </citation>
    <scope>NUCLEOTIDE SEQUENCE</scope>
    <source>
        <strain evidence="2">MO-1</strain>
    </source>
</reference>
<gene>
    <name evidence="2" type="ORF">MAGMO_1282</name>
</gene>
<evidence type="ECO:0000313" key="2">
    <source>
        <dbReference type="EMBL" id="CRH05474.1"/>
    </source>
</evidence>
<organism evidence="2">
    <name type="scientific">Magnetococcus massalia (strain MO-1)</name>
    <dbReference type="NCBI Taxonomy" id="451514"/>
    <lineage>
        <taxon>Bacteria</taxon>
        <taxon>Pseudomonadati</taxon>
        <taxon>Pseudomonadota</taxon>
        <taxon>Magnetococcia</taxon>
        <taxon>Magnetococcales</taxon>
        <taxon>Magnetococcaceae</taxon>
        <taxon>Magnetococcus</taxon>
    </lineage>
</organism>
<evidence type="ECO:0000256" key="1">
    <source>
        <dbReference type="SAM" id="Phobius"/>
    </source>
</evidence>
<sequence>MRLLILHFILQFRLLWQGLKHNQWLSIDEVDAFNHTISHNAQPFRGGLGIFIAVLISYLFFLPWIIYNTLWHERFEQFYTALHTVEEDEEPAVLLRAQRDERVDQWGRSHGVQGVVLMAQMAEQEPSESQASPIQPKPQAVAAMIKQAVTLLGLPAQSVKLISCDPELVKQPWGGQIPQPITPISPQSPVSYYFDFPAEEGVERYPFYAVEFSSLKVALAALTGGELPTWHNQFQLLVDDQMLFADMYDDEVLFCYLKEQVDVGLLVSKF</sequence>
<dbReference type="AlphaFoldDB" id="A0A1S7LH88"/>
<proteinExistence type="predicted"/>
<keyword evidence="1" id="KW-0812">Transmembrane</keyword>
<keyword evidence="1" id="KW-1133">Transmembrane helix</keyword>
<feature type="transmembrane region" description="Helical" evidence="1">
    <location>
        <begin position="44"/>
        <end position="67"/>
    </location>
</feature>
<accession>A0A1S7LH88</accession>
<keyword evidence="1" id="KW-0472">Membrane</keyword>
<dbReference type="EMBL" id="LO017727">
    <property type="protein sequence ID" value="CRH05474.1"/>
    <property type="molecule type" value="Genomic_DNA"/>
</dbReference>